<keyword evidence="3" id="KW-1003">Cell membrane</keyword>
<gene>
    <name evidence="8" type="ORF">SAMN04487860_10455</name>
</gene>
<dbReference type="NCBIfam" id="NF045539">
    <property type="entry name" value="MATE_efflux1"/>
    <property type="match status" value="1"/>
</dbReference>
<feature type="transmembrane region" description="Helical" evidence="7">
    <location>
        <begin position="342"/>
        <end position="362"/>
    </location>
</feature>
<dbReference type="PANTHER" id="PTHR43549">
    <property type="entry name" value="MULTIDRUG RESISTANCE PROTEIN YPNP-RELATED"/>
    <property type="match status" value="1"/>
</dbReference>
<evidence type="ECO:0000256" key="6">
    <source>
        <dbReference type="ARBA" id="ARBA00023136"/>
    </source>
</evidence>
<evidence type="ECO:0000256" key="3">
    <source>
        <dbReference type="ARBA" id="ARBA00022475"/>
    </source>
</evidence>
<dbReference type="PANTHER" id="PTHR43549:SF2">
    <property type="entry name" value="MULTIDRUG RESISTANCE PROTEIN NORM-RELATED"/>
    <property type="match status" value="1"/>
</dbReference>
<keyword evidence="5 7" id="KW-1133">Transmembrane helix</keyword>
<comment type="subcellular location">
    <subcellularLocation>
        <location evidence="1">Cell membrane</location>
        <topology evidence="1">Multi-pass membrane protein</topology>
    </subcellularLocation>
</comment>
<keyword evidence="6 7" id="KW-0472">Membrane</keyword>
<keyword evidence="4 7" id="KW-0812">Transmembrane</keyword>
<dbReference type="Proteomes" id="UP000184394">
    <property type="component" value="Unassembled WGS sequence"/>
</dbReference>
<dbReference type="GO" id="GO:0042910">
    <property type="term" value="F:xenobiotic transmembrane transporter activity"/>
    <property type="evidence" value="ECO:0007669"/>
    <property type="project" value="InterPro"/>
</dbReference>
<dbReference type="GO" id="GO:0005886">
    <property type="term" value="C:plasma membrane"/>
    <property type="evidence" value="ECO:0007669"/>
    <property type="project" value="UniProtKB-SubCell"/>
</dbReference>
<dbReference type="EMBL" id="FRCT01000004">
    <property type="protein sequence ID" value="SHM38759.1"/>
    <property type="molecule type" value="Genomic_DNA"/>
</dbReference>
<dbReference type="Pfam" id="PF01554">
    <property type="entry name" value="MatE"/>
    <property type="match status" value="1"/>
</dbReference>
<feature type="transmembrane region" description="Helical" evidence="7">
    <location>
        <begin position="192"/>
        <end position="212"/>
    </location>
</feature>
<protein>
    <submittedName>
        <fullName evidence="8">Na+-driven multidrug efflux pump</fullName>
    </submittedName>
</protein>
<evidence type="ECO:0000256" key="7">
    <source>
        <dbReference type="SAM" id="Phobius"/>
    </source>
</evidence>
<feature type="transmembrane region" description="Helical" evidence="7">
    <location>
        <begin position="374"/>
        <end position="395"/>
    </location>
</feature>
<evidence type="ECO:0000256" key="2">
    <source>
        <dbReference type="ARBA" id="ARBA00022448"/>
    </source>
</evidence>
<feature type="transmembrane region" description="Helical" evidence="7">
    <location>
        <begin position="305"/>
        <end position="326"/>
    </location>
</feature>
<dbReference type="AlphaFoldDB" id="A0A1M7IDJ7"/>
<dbReference type="InterPro" id="IPR002528">
    <property type="entry name" value="MATE_fam"/>
</dbReference>
<sequence length="440" mass="49768">MEKIKSSLKNINGRMFIALLIMGLCPTLYTTLRTFFLGQLPGEWPYSIAGQLSWVNLLYEVINEAIILPLYFFMGQAVSDKEEYSNRIRSGLIISLGIYTVCSVLVLIFVEPLLKFMAVSQDILTESASYIRIECIANIFGILYSFICVALITIGKDKLVFAITAAKLILSIILDTLLVSSLPVSLKCGVNGIGISNIISNLLLFIIAAVLISKCGYPVFKKTKLSFAWMKDFFKIGSISGLESFVRNIAYMLMVSRMVNMVGEQGTYWVANNFIWGWMLLPITQLGELIKQETAKDKNAVRNNTYGYFAITAMTCLLWVVTIPLYKPFMQYVLNYSDVDKLFKLVMLLFGFYVLYAFQNVFDATFYGRGKTKYMLFESVVTNSIYYGTFFVLYLCGAWKPTLIGIALMFGCGNAFDTVVSYLAYRYFLKKENISIGFKE</sequence>
<dbReference type="RefSeq" id="WP_072949621.1">
    <property type="nucleotide sequence ID" value="NZ_FRCT01000004.1"/>
</dbReference>
<dbReference type="GO" id="GO:0015297">
    <property type="term" value="F:antiporter activity"/>
    <property type="evidence" value="ECO:0007669"/>
    <property type="project" value="InterPro"/>
</dbReference>
<evidence type="ECO:0000313" key="8">
    <source>
        <dbReference type="EMBL" id="SHM38759.1"/>
    </source>
</evidence>
<feature type="transmembrane region" description="Helical" evidence="7">
    <location>
        <begin position="233"/>
        <end position="254"/>
    </location>
</feature>
<organism evidence="8 9">
    <name type="scientific">Ruminococcus flavefaciens</name>
    <dbReference type="NCBI Taxonomy" id="1265"/>
    <lineage>
        <taxon>Bacteria</taxon>
        <taxon>Bacillati</taxon>
        <taxon>Bacillota</taxon>
        <taxon>Clostridia</taxon>
        <taxon>Eubacteriales</taxon>
        <taxon>Oscillospiraceae</taxon>
        <taxon>Ruminococcus</taxon>
    </lineage>
</organism>
<feature type="transmembrane region" description="Helical" evidence="7">
    <location>
        <begin position="266"/>
        <end position="284"/>
    </location>
</feature>
<accession>A0A1M7IDJ7</accession>
<feature type="transmembrane region" description="Helical" evidence="7">
    <location>
        <begin position="130"/>
        <end position="152"/>
    </location>
</feature>
<evidence type="ECO:0000256" key="4">
    <source>
        <dbReference type="ARBA" id="ARBA00022692"/>
    </source>
</evidence>
<evidence type="ECO:0000256" key="1">
    <source>
        <dbReference type="ARBA" id="ARBA00004651"/>
    </source>
</evidence>
<feature type="transmembrane region" description="Helical" evidence="7">
    <location>
        <begin position="401"/>
        <end position="425"/>
    </location>
</feature>
<dbReference type="InterPro" id="IPR052031">
    <property type="entry name" value="Membrane_Transporter-Flippase"/>
</dbReference>
<feature type="transmembrane region" description="Helical" evidence="7">
    <location>
        <begin position="52"/>
        <end position="72"/>
    </location>
</feature>
<proteinExistence type="predicted"/>
<feature type="transmembrane region" description="Helical" evidence="7">
    <location>
        <begin position="12"/>
        <end position="32"/>
    </location>
</feature>
<feature type="transmembrane region" description="Helical" evidence="7">
    <location>
        <begin position="92"/>
        <end position="110"/>
    </location>
</feature>
<evidence type="ECO:0000313" key="9">
    <source>
        <dbReference type="Proteomes" id="UP000184394"/>
    </source>
</evidence>
<dbReference type="OrthoDB" id="388031at2"/>
<evidence type="ECO:0000256" key="5">
    <source>
        <dbReference type="ARBA" id="ARBA00022989"/>
    </source>
</evidence>
<keyword evidence="2" id="KW-0813">Transport</keyword>
<name>A0A1M7IDJ7_RUMFL</name>
<feature type="transmembrane region" description="Helical" evidence="7">
    <location>
        <begin position="159"/>
        <end position="180"/>
    </location>
</feature>
<reference evidence="8 9" key="1">
    <citation type="submission" date="2016-11" db="EMBL/GenBank/DDBJ databases">
        <authorList>
            <person name="Jaros S."/>
            <person name="Januszkiewicz K."/>
            <person name="Wedrychowicz H."/>
        </authorList>
    </citation>
    <scope>NUCLEOTIDE SEQUENCE [LARGE SCALE GENOMIC DNA]</scope>
    <source>
        <strain evidence="8 9">Y1</strain>
    </source>
</reference>